<comment type="caution">
    <text evidence="4">The sequence shown here is derived from an EMBL/GenBank/DDBJ whole genome shotgun (WGS) entry which is preliminary data.</text>
</comment>
<dbReference type="CDD" id="cd01097">
    <property type="entry name" value="Tetrahydromethanopterin_reductase"/>
    <property type="match status" value="1"/>
</dbReference>
<evidence type="ECO:0000313" key="5">
    <source>
        <dbReference type="Proteomes" id="UP000306628"/>
    </source>
</evidence>
<dbReference type="RefSeq" id="WP_138698875.1">
    <property type="nucleotide sequence ID" value="NZ_VCKX01000550.1"/>
</dbReference>
<dbReference type="InterPro" id="IPR011251">
    <property type="entry name" value="Luciferase-like_dom"/>
</dbReference>
<dbReference type="InterPro" id="IPR050564">
    <property type="entry name" value="F420-G6PD/mer"/>
</dbReference>
<dbReference type="AlphaFoldDB" id="A0A5S4FLF1"/>
<name>A0A5S4FLF1_9ACTN</name>
<dbReference type="PANTHER" id="PTHR43244:SF1">
    <property type="entry name" value="5,10-METHYLENETETRAHYDROMETHANOPTERIN REDUCTASE"/>
    <property type="match status" value="1"/>
</dbReference>
<dbReference type="Pfam" id="PF00296">
    <property type="entry name" value="Bac_luciferase"/>
    <property type="match status" value="1"/>
</dbReference>
<feature type="domain" description="Luciferase-like" evidence="3">
    <location>
        <begin position="9"/>
        <end position="268"/>
    </location>
</feature>
<evidence type="ECO:0000313" key="4">
    <source>
        <dbReference type="EMBL" id="TMR09962.1"/>
    </source>
</evidence>
<gene>
    <name evidence="4" type="ORF">ETD85_60935</name>
</gene>
<proteinExistence type="predicted"/>
<keyword evidence="5" id="KW-1185">Reference proteome</keyword>
<accession>A0A5S4FLF1</accession>
<evidence type="ECO:0000256" key="1">
    <source>
        <dbReference type="ARBA" id="ARBA00023002"/>
    </source>
</evidence>
<protein>
    <submittedName>
        <fullName evidence="4">LLM class flavin-dependent oxidoreductase</fullName>
    </submittedName>
</protein>
<dbReference type="OrthoDB" id="3457164at2"/>
<dbReference type="GO" id="GO:0016705">
    <property type="term" value="F:oxidoreductase activity, acting on paired donors, with incorporation or reduction of molecular oxygen"/>
    <property type="evidence" value="ECO:0007669"/>
    <property type="project" value="InterPro"/>
</dbReference>
<keyword evidence="1" id="KW-0560">Oxidoreductase</keyword>
<feature type="region of interest" description="Disordered" evidence="2">
    <location>
        <begin position="260"/>
        <end position="280"/>
    </location>
</feature>
<organism evidence="4 5">
    <name type="scientific">Nonomuraea zeae</name>
    <dbReference type="NCBI Taxonomy" id="1642303"/>
    <lineage>
        <taxon>Bacteria</taxon>
        <taxon>Bacillati</taxon>
        <taxon>Actinomycetota</taxon>
        <taxon>Actinomycetes</taxon>
        <taxon>Streptosporangiales</taxon>
        <taxon>Streptosporangiaceae</taxon>
        <taxon>Nonomuraea</taxon>
    </lineage>
</organism>
<feature type="compositionally biased region" description="Low complexity" evidence="2">
    <location>
        <begin position="265"/>
        <end position="280"/>
    </location>
</feature>
<dbReference type="EMBL" id="VCKX01000550">
    <property type="protein sequence ID" value="TMR09962.1"/>
    <property type="molecule type" value="Genomic_DNA"/>
</dbReference>
<evidence type="ECO:0000259" key="3">
    <source>
        <dbReference type="Pfam" id="PF00296"/>
    </source>
</evidence>
<reference evidence="4 5" key="1">
    <citation type="submission" date="2019-05" db="EMBL/GenBank/DDBJ databases">
        <title>Draft genome sequence of Nonomuraea zeae DSM 100528.</title>
        <authorList>
            <person name="Saricaoglu S."/>
            <person name="Isik K."/>
        </authorList>
    </citation>
    <scope>NUCLEOTIDE SEQUENCE [LARGE SCALE GENOMIC DNA]</scope>
    <source>
        <strain evidence="4 5">DSM 100528</strain>
    </source>
</reference>
<dbReference type="SUPFAM" id="SSF51679">
    <property type="entry name" value="Bacterial luciferase-like"/>
    <property type="match status" value="1"/>
</dbReference>
<sequence>MELGIFLNYDGAVQVAAEAERLGFAYALAPEGFRSDAVSVLGAVAARTERIKIAPGVMQIPARTPVMTALSAATLDALSGGRFCLALGVSNPDVSRGWYGVDFTAPLARTREYVEIVRLALTGEPVRYQGEHFRLPPPGTGESAHLRAAATRADLPIYLAGVGRRALELAGEIADGWIGVFCPPERLARSLEHVRAGRARAGKDLAGFEVMPSIPISVGDDPEAAAEPLRPYFANFIGLGSKERGIYFALATELGFGDAAEGRRPPGAGRRAARLAGHGG</sequence>
<dbReference type="Gene3D" id="3.20.20.30">
    <property type="entry name" value="Luciferase-like domain"/>
    <property type="match status" value="1"/>
</dbReference>
<evidence type="ECO:0000256" key="2">
    <source>
        <dbReference type="SAM" id="MobiDB-lite"/>
    </source>
</evidence>
<dbReference type="PANTHER" id="PTHR43244">
    <property type="match status" value="1"/>
</dbReference>
<feature type="non-terminal residue" evidence="4">
    <location>
        <position position="280"/>
    </location>
</feature>
<dbReference type="Proteomes" id="UP000306628">
    <property type="component" value="Unassembled WGS sequence"/>
</dbReference>
<dbReference type="InterPro" id="IPR036661">
    <property type="entry name" value="Luciferase-like_sf"/>
</dbReference>